<evidence type="ECO:0000313" key="4">
    <source>
        <dbReference type="Proteomes" id="UP000231322"/>
    </source>
</evidence>
<dbReference type="InterPro" id="IPR016181">
    <property type="entry name" value="Acyl_CoA_acyltransferase"/>
</dbReference>
<dbReference type="AlphaFoldDB" id="A0A2G7HG17"/>
<dbReference type="EMBL" id="PEIK01000007">
    <property type="protein sequence ID" value="PIH04067.1"/>
    <property type="molecule type" value="Genomic_DNA"/>
</dbReference>
<evidence type="ECO:0000256" key="1">
    <source>
        <dbReference type="ARBA" id="ARBA00072224"/>
    </source>
</evidence>
<evidence type="ECO:0000259" key="2">
    <source>
        <dbReference type="PROSITE" id="PS51186"/>
    </source>
</evidence>
<feature type="domain" description="N-acetyltransferase" evidence="2">
    <location>
        <begin position="6"/>
        <end position="150"/>
    </location>
</feature>
<comment type="caution">
    <text evidence="3">The sequence shown here is derived from an EMBL/GenBank/DDBJ whole genome shotgun (WGS) entry which is preliminary data.</text>
</comment>
<dbReference type="Pfam" id="PF13673">
    <property type="entry name" value="Acetyltransf_10"/>
    <property type="match status" value="1"/>
</dbReference>
<accession>A0A2G7HG17</accession>
<dbReference type="SUPFAM" id="SSF55729">
    <property type="entry name" value="Acyl-CoA N-acyltransferases (Nat)"/>
    <property type="match status" value="1"/>
</dbReference>
<dbReference type="CDD" id="cd04301">
    <property type="entry name" value="NAT_SF"/>
    <property type="match status" value="1"/>
</dbReference>
<gene>
    <name evidence="3" type="ORF">CS538_10090</name>
</gene>
<dbReference type="Gene3D" id="3.40.630.30">
    <property type="match status" value="1"/>
</dbReference>
<dbReference type="Proteomes" id="UP000231322">
    <property type="component" value="Unassembled WGS sequence"/>
</dbReference>
<dbReference type="InterPro" id="IPR000182">
    <property type="entry name" value="GNAT_dom"/>
</dbReference>
<reference evidence="3 4" key="1">
    <citation type="submission" date="2017-10" db="EMBL/GenBank/DDBJ databases">
        <title>Reclassification of Eubacterium combesii and discrepancies in the nomenclature of botulinum neurotoxin producing clostridia. Request for an Opinion.</title>
        <authorList>
            <person name="Dobritsa A.P."/>
            <person name="Kutumbaka K.K."/>
            <person name="Samadpour M."/>
        </authorList>
    </citation>
    <scope>NUCLEOTIDE SEQUENCE [LARGE SCALE GENOMIC DNA]</scope>
    <source>
        <strain evidence="3 4">DSM 20696</strain>
    </source>
</reference>
<dbReference type="RefSeq" id="WP_012704737.1">
    <property type="nucleotide sequence ID" value="NZ_PEIK01000007.1"/>
</dbReference>
<organism evidence="3 4">
    <name type="scientific">Clostridium combesii</name>
    <dbReference type="NCBI Taxonomy" id="39481"/>
    <lineage>
        <taxon>Bacteria</taxon>
        <taxon>Bacillati</taxon>
        <taxon>Bacillota</taxon>
        <taxon>Clostridia</taxon>
        <taxon>Eubacteriales</taxon>
        <taxon>Clostridiaceae</taxon>
        <taxon>Clostridium</taxon>
    </lineage>
</organism>
<protein>
    <recommendedName>
        <fullName evidence="1">Protein ElaA</fullName>
    </recommendedName>
</protein>
<evidence type="ECO:0000313" key="3">
    <source>
        <dbReference type="EMBL" id="PIH04067.1"/>
    </source>
</evidence>
<keyword evidence="3" id="KW-0808">Transferase</keyword>
<dbReference type="FunFam" id="3.40.630.30:FF:000035">
    <property type="entry name" value="GNAT family N-acetyltransferase"/>
    <property type="match status" value="1"/>
</dbReference>
<keyword evidence="4" id="KW-1185">Reference proteome</keyword>
<dbReference type="GO" id="GO:0016747">
    <property type="term" value="F:acyltransferase activity, transferring groups other than amino-acyl groups"/>
    <property type="evidence" value="ECO:0007669"/>
    <property type="project" value="InterPro"/>
</dbReference>
<sequence length="151" mass="17868">MEWKLKKFKELSVEEMYEILRVRDQVFIVEQECPYQDIDSKDKNAYHLFAHDNDAIIAYLRILEKGVSYDEISIGRVLISKDYRGKGLARELMLKAIEFIENNMNEKEIKISAQAYLLDFYRSLGFNEVSEVYLEDNIPHIDMLYKKNASI</sequence>
<name>A0A2G7HG17_9CLOT</name>
<proteinExistence type="predicted"/>
<dbReference type="PROSITE" id="PS51186">
    <property type="entry name" value="GNAT"/>
    <property type="match status" value="1"/>
</dbReference>